<name>A0A1M6BUY7_9FLAO</name>
<dbReference type="AlphaFoldDB" id="A0A1M6BUY7"/>
<reference evidence="1 2" key="1">
    <citation type="submission" date="2016-11" db="EMBL/GenBank/DDBJ databases">
        <authorList>
            <person name="Jaros S."/>
            <person name="Januszkiewicz K."/>
            <person name="Wedrychowicz H."/>
        </authorList>
    </citation>
    <scope>NUCLEOTIDE SEQUENCE [LARGE SCALE GENOMIC DNA]</scope>
    <source>
        <strain evidence="1 2">DSM 25479</strain>
    </source>
</reference>
<accession>A0A1M6BUY7</accession>
<evidence type="ECO:0000313" key="2">
    <source>
        <dbReference type="Proteomes" id="UP000184335"/>
    </source>
</evidence>
<keyword evidence="2" id="KW-1185">Reference proteome</keyword>
<dbReference type="STRING" id="1118202.SAMN05443429_102132"/>
<dbReference type="Proteomes" id="UP000184335">
    <property type="component" value="Unassembled WGS sequence"/>
</dbReference>
<evidence type="ECO:0000313" key="1">
    <source>
        <dbReference type="EMBL" id="SHI52550.1"/>
    </source>
</evidence>
<sequence length="75" mass="8629">MQLFREVEEKFTFYKCLVEGKKIITEGTVSIINPSNNYAELESTTIVAPESDDLQDISLLITVSKRNHGNYKDRF</sequence>
<proteinExistence type="predicted"/>
<gene>
    <name evidence="1" type="ORF">SAMN05443429_102132</name>
</gene>
<organism evidence="1 2">
    <name type="scientific">Cruoricaptor ignavus</name>
    <dbReference type="NCBI Taxonomy" id="1118202"/>
    <lineage>
        <taxon>Bacteria</taxon>
        <taxon>Pseudomonadati</taxon>
        <taxon>Bacteroidota</taxon>
        <taxon>Flavobacteriia</taxon>
        <taxon>Flavobacteriales</taxon>
        <taxon>Weeksellaceae</taxon>
        <taxon>Cruoricaptor</taxon>
    </lineage>
</organism>
<protein>
    <submittedName>
        <fullName evidence="1">Uncharacterized protein</fullName>
    </submittedName>
</protein>
<dbReference type="EMBL" id="FQYI01000002">
    <property type="protein sequence ID" value="SHI52550.1"/>
    <property type="molecule type" value="Genomic_DNA"/>
</dbReference>